<protein>
    <submittedName>
        <fullName evidence="1">Uncharacterized protein</fullName>
    </submittedName>
</protein>
<organism evidence="1 2">
    <name type="scientific">Paramecium pentaurelia</name>
    <dbReference type="NCBI Taxonomy" id="43138"/>
    <lineage>
        <taxon>Eukaryota</taxon>
        <taxon>Sar</taxon>
        <taxon>Alveolata</taxon>
        <taxon>Ciliophora</taxon>
        <taxon>Intramacronucleata</taxon>
        <taxon>Oligohymenophorea</taxon>
        <taxon>Peniculida</taxon>
        <taxon>Parameciidae</taxon>
        <taxon>Paramecium</taxon>
    </lineage>
</organism>
<dbReference type="EMBL" id="CAJJDO010000055">
    <property type="protein sequence ID" value="CAD8171732.1"/>
    <property type="molecule type" value="Genomic_DNA"/>
</dbReference>
<dbReference type="AlphaFoldDB" id="A0A8S1V6Y2"/>
<sequence>MSIVIIGQVGNGKTSFFNLIKNPVTTNEIMRKSYFRALDPFVKLNFPSFEELEEEISQLIKDMSKQCNLQTDQDKMNQMKSQAYWRKKFVNRSLTKKNLSGADYTQLDQQKCEFQKKLKEQHLKKQLDIYFIAQLISWITLQIYYENYFN</sequence>
<gene>
    <name evidence="1" type="ORF">PPENT_87.1.T0550174</name>
</gene>
<evidence type="ECO:0000313" key="1">
    <source>
        <dbReference type="EMBL" id="CAD8171732.1"/>
    </source>
</evidence>
<accession>A0A8S1V6Y2</accession>
<comment type="caution">
    <text evidence="1">The sequence shown here is derived from an EMBL/GenBank/DDBJ whole genome shotgun (WGS) entry which is preliminary data.</text>
</comment>
<dbReference type="Proteomes" id="UP000689195">
    <property type="component" value="Unassembled WGS sequence"/>
</dbReference>
<name>A0A8S1V6Y2_9CILI</name>
<proteinExistence type="predicted"/>
<reference evidence="1" key="1">
    <citation type="submission" date="2021-01" db="EMBL/GenBank/DDBJ databases">
        <authorList>
            <consortium name="Genoscope - CEA"/>
            <person name="William W."/>
        </authorList>
    </citation>
    <scope>NUCLEOTIDE SEQUENCE</scope>
</reference>
<evidence type="ECO:0000313" key="2">
    <source>
        <dbReference type="Proteomes" id="UP000689195"/>
    </source>
</evidence>
<keyword evidence="2" id="KW-1185">Reference proteome</keyword>